<protein>
    <recommendedName>
        <fullName evidence="4">YitT family protein</fullName>
    </recommendedName>
</protein>
<sequence>MPALVYILGLLVLAMGLTLNTKAGLGVSPIISVAYSVSEITGINFGNTTLIWYTIFVLGEMILHTIRIRQQKRMEDPVLEHAEKVDAKLIYLMDFLQILLSIVFTRFLNLFSKYIPDVSTDGKSATAVFVIRLFVLALALVLTGIGAALSLNMRIVPNPGDGIVQAIADCIHKNVGFTKNCVDMICVALTVIICLISGKLYGIGIGTIIAMIAVGRIIVLFNHFTKEKLIKLTGVEE</sequence>
<evidence type="ECO:0008006" key="4">
    <source>
        <dbReference type="Google" id="ProtNLM"/>
    </source>
</evidence>
<feature type="transmembrane region" description="Helical" evidence="1">
    <location>
        <begin position="89"/>
        <end position="108"/>
    </location>
</feature>
<evidence type="ECO:0000256" key="1">
    <source>
        <dbReference type="SAM" id="Phobius"/>
    </source>
</evidence>
<evidence type="ECO:0000313" key="2">
    <source>
        <dbReference type="EMBL" id="RGR69740.1"/>
    </source>
</evidence>
<name>A0A3R5ZSF8_9FIRM</name>
<feature type="transmembrane region" description="Helical" evidence="1">
    <location>
        <begin position="204"/>
        <end position="224"/>
    </location>
</feature>
<organism evidence="2 3">
    <name type="scientific">Roseburia inulinivorans</name>
    <dbReference type="NCBI Taxonomy" id="360807"/>
    <lineage>
        <taxon>Bacteria</taxon>
        <taxon>Bacillati</taxon>
        <taxon>Bacillota</taxon>
        <taxon>Clostridia</taxon>
        <taxon>Lachnospirales</taxon>
        <taxon>Lachnospiraceae</taxon>
        <taxon>Roseburia</taxon>
    </lineage>
</organism>
<dbReference type="PANTHER" id="PTHR40078">
    <property type="entry name" value="INTEGRAL MEMBRANE PROTEIN-RELATED"/>
    <property type="match status" value="1"/>
</dbReference>
<keyword evidence="1" id="KW-0812">Transmembrane</keyword>
<keyword evidence="1" id="KW-0472">Membrane</keyword>
<feature type="transmembrane region" description="Helical" evidence="1">
    <location>
        <begin position="128"/>
        <end position="149"/>
    </location>
</feature>
<comment type="caution">
    <text evidence="2">The sequence shown here is derived from an EMBL/GenBank/DDBJ whole genome shotgun (WGS) entry which is preliminary data.</text>
</comment>
<dbReference type="Pfam" id="PF19700">
    <property type="entry name" value="DUF6198"/>
    <property type="match status" value="2"/>
</dbReference>
<reference evidence="2 3" key="1">
    <citation type="submission" date="2018-08" db="EMBL/GenBank/DDBJ databases">
        <title>A genome reference for cultivated species of the human gut microbiota.</title>
        <authorList>
            <person name="Zou Y."/>
            <person name="Xue W."/>
            <person name="Luo G."/>
        </authorList>
    </citation>
    <scope>NUCLEOTIDE SEQUENCE [LARGE SCALE GENOMIC DNA]</scope>
    <source>
        <strain evidence="2 3">AF24-4</strain>
    </source>
</reference>
<dbReference type="EMBL" id="QRUN01000005">
    <property type="protein sequence ID" value="RGR69740.1"/>
    <property type="molecule type" value="Genomic_DNA"/>
</dbReference>
<feature type="transmembrane region" description="Helical" evidence="1">
    <location>
        <begin position="50"/>
        <end position="68"/>
    </location>
</feature>
<dbReference type="Proteomes" id="UP000285820">
    <property type="component" value="Unassembled WGS sequence"/>
</dbReference>
<gene>
    <name evidence="2" type="ORF">DWY29_05935</name>
</gene>
<dbReference type="RefSeq" id="WP_118125704.1">
    <property type="nucleotide sequence ID" value="NZ_QRUN01000005.1"/>
</dbReference>
<proteinExistence type="predicted"/>
<feature type="transmembrane region" description="Helical" evidence="1">
    <location>
        <begin position="181"/>
        <end position="198"/>
    </location>
</feature>
<evidence type="ECO:0000313" key="3">
    <source>
        <dbReference type="Proteomes" id="UP000285820"/>
    </source>
</evidence>
<dbReference type="AlphaFoldDB" id="A0A3R5ZSF8"/>
<dbReference type="InterPro" id="IPR038750">
    <property type="entry name" value="YczE/YyaS-like"/>
</dbReference>
<keyword evidence="1" id="KW-1133">Transmembrane helix</keyword>
<dbReference type="PANTHER" id="PTHR40078:SF1">
    <property type="entry name" value="INTEGRAL MEMBRANE PROTEIN"/>
    <property type="match status" value="1"/>
</dbReference>
<accession>A0A3R5ZSF8</accession>